<keyword evidence="2" id="KW-1185">Reference proteome</keyword>
<proteinExistence type="predicted"/>
<evidence type="ECO:0000313" key="2">
    <source>
        <dbReference type="Proteomes" id="UP000601435"/>
    </source>
</evidence>
<gene>
    <name evidence="1" type="primary">TUBA</name>
    <name evidence="1" type="ORF">SNEC2469_LOCUS13573</name>
</gene>
<reference evidence="1" key="1">
    <citation type="submission" date="2021-02" db="EMBL/GenBank/DDBJ databases">
        <authorList>
            <person name="Dougan E. K."/>
            <person name="Rhodes N."/>
            <person name="Thang M."/>
            <person name="Chan C."/>
        </authorList>
    </citation>
    <scope>NUCLEOTIDE SEQUENCE</scope>
</reference>
<name>A0A812SIB0_9DINO</name>
<comment type="caution">
    <text evidence="1">The sequence shown here is derived from an EMBL/GenBank/DDBJ whole genome shotgun (WGS) entry which is preliminary data.</text>
</comment>
<dbReference type="AlphaFoldDB" id="A0A812SIB0"/>
<accession>A0A812SIB0</accession>
<dbReference type="Proteomes" id="UP000601435">
    <property type="component" value="Unassembled WGS sequence"/>
</dbReference>
<dbReference type="SUPFAM" id="SSF52490">
    <property type="entry name" value="Tubulin nucleotide-binding domain-like"/>
    <property type="match status" value="1"/>
</dbReference>
<dbReference type="OrthoDB" id="429885at2759"/>
<sequence length="229" mass="24857">MGKGTPEPTDGQVVMQATLRGHISFALSVLLPFGGVSLKALRLHLEWRLGSGLKDRKLEIRRLAELSLQQTQPILCAGDWEPIPCGSHVADRGRCLFSDLSDLQADGQWHDRPVIGNTCCNHLGCACWELFCFEHGIQPDGKMPSDGLIGGEDSDSAVLACCSETGAGRHGHCCSMVGFEPAVAHEARHQTTDRILENIEAVRACRATGRVKRFSTDFVADVDDSPACY</sequence>
<dbReference type="Gene3D" id="3.40.50.1440">
    <property type="entry name" value="Tubulin/FtsZ, GTPase domain"/>
    <property type="match status" value="1"/>
</dbReference>
<dbReference type="InterPro" id="IPR036525">
    <property type="entry name" value="Tubulin/FtsZ_GTPase_sf"/>
</dbReference>
<organism evidence="1 2">
    <name type="scientific">Symbiodinium necroappetens</name>
    <dbReference type="NCBI Taxonomy" id="1628268"/>
    <lineage>
        <taxon>Eukaryota</taxon>
        <taxon>Sar</taxon>
        <taxon>Alveolata</taxon>
        <taxon>Dinophyceae</taxon>
        <taxon>Suessiales</taxon>
        <taxon>Symbiodiniaceae</taxon>
        <taxon>Symbiodinium</taxon>
    </lineage>
</organism>
<dbReference type="EMBL" id="CAJNJA010021663">
    <property type="protein sequence ID" value="CAE7480043.1"/>
    <property type="molecule type" value="Genomic_DNA"/>
</dbReference>
<protein>
    <submittedName>
        <fullName evidence="1">TUBA protein</fullName>
    </submittedName>
</protein>
<evidence type="ECO:0000313" key="1">
    <source>
        <dbReference type="EMBL" id="CAE7480043.1"/>
    </source>
</evidence>